<sequence length="179" mass="19264">MPRWQKAAPVASYGPHLRLRDLFRRGAWPQQQGARERESLPSVCKALSCARVRCHYDLGPAREAQGVCSVDRLPTSRPASMADGEGARGMEKNRKPAFGWAVHARVSQGWKGQRHTGRGSRIALSGFVGVPPCSVAGALGLTLTGSQGYTEPVGASARQAASPPAPFSLYRHAPWPWPG</sequence>
<reference evidence="2" key="4">
    <citation type="journal article" date="2015" name="G3 (Bethesda)">
        <title>Genome sequences of three phytopathogenic species of the Magnaporthaceae family of fungi.</title>
        <authorList>
            <person name="Okagaki L.H."/>
            <person name="Nunes C.C."/>
            <person name="Sailsbery J."/>
            <person name="Clay B."/>
            <person name="Brown D."/>
            <person name="John T."/>
            <person name="Oh Y."/>
            <person name="Young N."/>
            <person name="Fitzgerald M."/>
            <person name="Haas B.J."/>
            <person name="Zeng Q."/>
            <person name="Young S."/>
            <person name="Adiconis X."/>
            <person name="Fan L."/>
            <person name="Levin J.Z."/>
            <person name="Mitchell T.K."/>
            <person name="Okubara P.A."/>
            <person name="Farman M.L."/>
            <person name="Kohn L.M."/>
            <person name="Birren B."/>
            <person name="Ma L.-J."/>
            <person name="Dean R.A."/>
        </authorList>
    </citation>
    <scope>NUCLEOTIDE SEQUENCE</scope>
    <source>
        <strain evidence="2">R3-111a-1</strain>
    </source>
</reference>
<dbReference type="VEuPathDB" id="FungiDB:GGTG_14241"/>
<gene>
    <name evidence="2" type="primary">20354699</name>
    <name evidence="1" type="ORF">GGTG_14241</name>
</gene>
<protein>
    <submittedName>
        <fullName evidence="1 2">Uncharacterized protein</fullName>
    </submittedName>
</protein>
<dbReference type="RefSeq" id="XP_009230432.1">
    <property type="nucleotide sequence ID" value="XM_009232168.1"/>
</dbReference>
<evidence type="ECO:0000313" key="3">
    <source>
        <dbReference type="Proteomes" id="UP000006039"/>
    </source>
</evidence>
<dbReference type="AlphaFoldDB" id="J3PL08"/>
<dbReference type="Proteomes" id="UP000006039">
    <property type="component" value="Unassembled WGS sequence"/>
</dbReference>
<accession>J3PL08</accession>
<name>J3PL08_GAET3</name>
<keyword evidence="3" id="KW-1185">Reference proteome</keyword>
<reference evidence="1" key="2">
    <citation type="submission" date="2010-07" db="EMBL/GenBank/DDBJ databases">
        <authorList>
            <consortium name="The Broad Institute Genome Sequencing Platform"/>
            <consortium name="Broad Institute Genome Sequencing Center for Infectious Disease"/>
            <person name="Ma L.-J."/>
            <person name="Dead R."/>
            <person name="Young S."/>
            <person name="Zeng Q."/>
            <person name="Koehrsen M."/>
            <person name="Alvarado L."/>
            <person name="Berlin A."/>
            <person name="Chapman S.B."/>
            <person name="Chen Z."/>
            <person name="Freedman E."/>
            <person name="Gellesch M."/>
            <person name="Goldberg J."/>
            <person name="Griggs A."/>
            <person name="Gujja S."/>
            <person name="Heilman E.R."/>
            <person name="Heiman D."/>
            <person name="Hepburn T."/>
            <person name="Howarth C."/>
            <person name="Jen D."/>
            <person name="Larson L."/>
            <person name="Mehta T."/>
            <person name="Neiman D."/>
            <person name="Pearson M."/>
            <person name="Roberts A."/>
            <person name="Saif S."/>
            <person name="Shea T."/>
            <person name="Shenoy N."/>
            <person name="Sisk P."/>
            <person name="Stolte C."/>
            <person name="Sykes S."/>
            <person name="Walk T."/>
            <person name="White J."/>
            <person name="Yandava C."/>
            <person name="Haas B."/>
            <person name="Nusbaum C."/>
            <person name="Birren B."/>
        </authorList>
    </citation>
    <scope>NUCLEOTIDE SEQUENCE</scope>
    <source>
        <strain evidence="1">R3-111a-1</strain>
    </source>
</reference>
<reference evidence="2" key="5">
    <citation type="submission" date="2018-04" db="UniProtKB">
        <authorList>
            <consortium name="EnsemblFungi"/>
        </authorList>
    </citation>
    <scope>IDENTIFICATION</scope>
    <source>
        <strain evidence="2">R3-111a-1</strain>
    </source>
</reference>
<reference evidence="1" key="3">
    <citation type="submission" date="2010-09" db="EMBL/GenBank/DDBJ databases">
        <title>Annotation of Gaeumannomyces graminis var. tritici R3-111a-1.</title>
        <authorList>
            <consortium name="The Broad Institute Genome Sequencing Platform"/>
            <person name="Ma L.-J."/>
            <person name="Dead R."/>
            <person name="Young S.K."/>
            <person name="Zeng Q."/>
            <person name="Gargeya S."/>
            <person name="Fitzgerald M."/>
            <person name="Haas B."/>
            <person name="Abouelleil A."/>
            <person name="Alvarado L."/>
            <person name="Arachchi H.M."/>
            <person name="Berlin A."/>
            <person name="Brown A."/>
            <person name="Chapman S.B."/>
            <person name="Chen Z."/>
            <person name="Dunbar C."/>
            <person name="Freedman E."/>
            <person name="Gearin G."/>
            <person name="Gellesch M."/>
            <person name="Goldberg J."/>
            <person name="Griggs A."/>
            <person name="Gujja S."/>
            <person name="Heiman D."/>
            <person name="Howarth C."/>
            <person name="Larson L."/>
            <person name="Lui A."/>
            <person name="MacDonald P.J.P."/>
            <person name="Mehta T."/>
            <person name="Montmayeur A."/>
            <person name="Murphy C."/>
            <person name="Neiman D."/>
            <person name="Pearson M."/>
            <person name="Priest M."/>
            <person name="Roberts A."/>
            <person name="Saif S."/>
            <person name="Shea T."/>
            <person name="Shenoy N."/>
            <person name="Sisk P."/>
            <person name="Stolte C."/>
            <person name="Sykes S."/>
            <person name="Yandava C."/>
            <person name="Wortman J."/>
            <person name="Nusbaum C."/>
            <person name="Birren B."/>
        </authorList>
    </citation>
    <scope>NUCLEOTIDE SEQUENCE</scope>
    <source>
        <strain evidence="1">R3-111a-1</strain>
    </source>
</reference>
<evidence type="ECO:0000313" key="2">
    <source>
        <dbReference type="EnsemblFungi" id="EJT68180"/>
    </source>
</evidence>
<dbReference type="HOGENOM" id="CLU_1503530_0_0_1"/>
<dbReference type="EMBL" id="GL385587">
    <property type="protein sequence ID" value="EJT68180.1"/>
    <property type="molecule type" value="Genomic_DNA"/>
</dbReference>
<evidence type="ECO:0000313" key="1">
    <source>
        <dbReference type="EMBL" id="EJT68180.1"/>
    </source>
</evidence>
<proteinExistence type="predicted"/>
<dbReference type="GeneID" id="20354699"/>
<reference evidence="3" key="1">
    <citation type="submission" date="2010-07" db="EMBL/GenBank/DDBJ databases">
        <title>The genome sequence of Gaeumannomyces graminis var. tritici strain R3-111a-1.</title>
        <authorList>
            <consortium name="The Broad Institute Genome Sequencing Platform"/>
            <person name="Ma L.-J."/>
            <person name="Dead R."/>
            <person name="Young S."/>
            <person name="Zeng Q."/>
            <person name="Koehrsen M."/>
            <person name="Alvarado L."/>
            <person name="Berlin A."/>
            <person name="Chapman S.B."/>
            <person name="Chen Z."/>
            <person name="Freedman E."/>
            <person name="Gellesch M."/>
            <person name="Goldberg J."/>
            <person name="Griggs A."/>
            <person name="Gujja S."/>
            <person name="Heilman E.R."/>
            <person name="Heiman D."/>
            <person name="Hepburn T."/>
            <person name="Howarth C."/>
            <person name="Jen D."/>
            <person name="Larson L."/>
            <person name="Mehta T."/>
            <person name="Neiman D."/>
            <person name="Pearson M."/>
            <person name="Roberts A."/>
            <person name="Saif S."/>
            <person name="Shea T."/>
            <person name="Shenoy N."/>
            <person name="Sisk P."/>
            <person name="Stolte C."/>
            <person name="Sykes S."/>
            <person name="Walk T."/>
            <person name="White J."/>
            <person name="Yandava C."/>
            <person name="Haas B."/>
            <person name="Nusbaum C."/>
            <person name="Birren B."/>
        </authorList>
    </citation>
    <scope>NUCLEOTIDE SEQUENCE [LARGE SCALE GENOMIC DNA]</scope>
    <source>
        <strain evidence="3">R3-111a-1</strain>
    </source>
</reference>
<organism evidence="1">
    <name type="scientific">Gaeumannomyces tritici (strain R3-111a-1)</name>
    <name type="common">Wheat and barley take-all root rot fungus</name>
    <name type="synonym">Gaeumannomyces graminis var. tritici</name>
    <dbReference type="NCBI Taxonomy" id="644352"/>
    <lineage>
        <taxon>Eukaryota</taxon>
        <taxon>Fungi</taxon>
        <taxon>Dikarya</taxon>
        <taxon>Ascomycota</taxon>
        <taxon>Pezizomycotina</taxon>
        <taxon>Sordariomycetes</taxon>
        <taxon>Sordariomycetidae</taxon>
        <taxon>Magnaporthales</taxon>
        <taxon>Magnaporthaceae</taxon>
        <taxon>Gaeumannomyces</taxon>
    </lineage>
</organism>
<dbReference type="EnsemblFungi" id="EJT68180">
    <property type="protein sequence ID" value="EJT68180"/>
    <property type="gene ID" value="GGTG_14241"/>
</dbReference>